<reference evidence="6 7" key="1">
    <citation type="submission" date="2020-12" db="EMBL/GenBank/DDBJ databases">
        <title>Complete genome sequence of Mycobacterium heckeshornense JCM 15655T, closely related to a pathogenic non-tuberculous mycobacterial species Mycobacterium xenopi.</title>
        <authorList>
            <person name="Yoshida M."/>
            <person name="Fukano H."/>
            <person name="Asakura T."/>
            <person name="Suzuki M."/>
            <person name="Hoshino Y."/>
        </authorList>
    </citation>
    <scope>NUCLEOTIDE SEQUENCE [LARGE SCALE GENOMIC DNA]</scope>
    <source>
        <strain evidence="6 7">JCM 15655</strain>
    </source>
</reference>
<keyword evidence="3" id="KW-0812">Transmembrane</keyword>
<dbReference type="PANTHER" id="PTHR30213:SF1">
    <property type="entry name" value="INNER MEMBRANE PROTEIN YHJD"/>
    <property type="match status" value="1"/>
</dbReference>
<sequence>MSPPAKPAILDRLRARYGWLDHVMRAHERYSERRGSFFAAGLTYYTILSLFPLLMVGFAVAGFLLSRQPELLAEIEGRIETSVSGKLGKQLVKLMNSAIASRGSVGLIGLAGSAWAGLSWMANLREALSAMWAERVTASGFVRTKLSDLAAMVSAFAAIAATIALTALADAAPMAKVLDWLGLHYAPALDIVLRGISLLSSLMVSWLMFTWMIARLPREPVSVAISMRAGLLAAVGFEVFKLAGSIYLRSVLRSPAGAAFGPVLGVMLFAYITARLILFAAAWAATSPENLRAAPVPPPPPALIAPRVQLDEGLSARQALVAVAVGAVGALGLSRLVRRRSSAPRSSRAATHLAPRR</sequence>
<protein>
    <submittedName>
        <fullName evidence="6">Inner membrane protein YhjD</fullName>
    </submittedName>
</protein>
<evidence type="ECO:0000256" key="2">
    <source>
        <dbReference type="ARBA" id="ARBA00022475"/>
    </source>
</evidence>
<comment type="subcellular location">
    <subcellularLocation>
        <location evidence="1">Cell membrane</location>
        <topology evidence="1">Multi-pass membrane protein</topology>
    </subcellularLocation>
</comment>
<gene>
    <name evidence="6" type="ORF">MHEC_38470</name>
</gene>
<dbReference type="NCBIfam" id="TIGR00766">
    <property type="entry name" value="inner membrane protein YhjD"/>
    <property type="match status" value="1"/>
</dbReference>
<evidence type="ECO:0000313" key="6">
    <source>
        <dbReference type="EMBL" id="BCO37414.1"/>
    </source>
</evidence>
<dbReference type="Pfam" id="PF03631">
    <property type="entry name" value="Virul_fac_BrkB"/>
    <property type="match status" value="1"/>
</dbReference>
<evidence type="ECO:0000313" key="7">
    <source>
        <dbReference type="Proteomes" id="UP000595446"/>
    </source>
</evidence>
<dbReference type="InterPro" id="IPR005274">
    <property type="entry name" value="IM_pro_YhjD"/>
</dbReference>
<keyword evidence="2" id="KW-1003">Cell membrane</keyword>
<dbReference type="InterPro" id="IPR017039">
    <property type="entry name" value="Virul_fac_BrkB"/>
</dbReference>
<evidence type="ECO:0000256" key="1">
    <source>
        <dbReference type="ARBA" id="ARBA00004651"/>
    </source>
</evidence>
<dbReference type="STRING" id="110505.ACT16_12670"/>
<keyword evidence="4" id="KW-1133">Transmembrane helix</keyword>
<evidence type="ECO:0000256" key="4">
    <source>
        <dbReference type="ARBA" id="ARBA00022989"/>
    </source>
</evidence>
<dbReference type="OrthoDB" id="4127374at2"/>
<dbReference type="RefSeq" id="WP_048891836.1">
    <property type="nucleotide sequence ID" value="NZ_AP024237.1"/>
</dbReference>
<organism evidence="6 7">
    <name type="scientific">Mycobacterium heckeshornense</name>
    <dbReference type="NCBI Taxonomy" id="110505"/>
    <lineage>
        <taxon>Bacteria</taxon>
        <taxon>Bacillati</taxon>
        <taxon>Actinomycetota</taxon>
        <taxon>Actinomycetes</taxon>
        <taxon>Mycobacteriales</taxon>
        <taxon>Mycobacteriaceae</taxon>
        <taxon>Mycobacterium</taxon>
    </lineage>
</organism>
<dbReference type="Proteomes" id="UP000595446">
    <property type="component" value="Chromosome"/>
</dbReference>
<keyword evidence="5" id="KW-0472">Membrane</keyword>
<dbReference type="GO" id="GO:0005886">
    <property type="term" value="C:plasma membrane"/>
    <property type="evidence" value="ECO:0007669"/>
    <property type="project" value="UniProtKB-SubCell"/>
</dbReference>
<name>A0A2G8B8G6_9MYCO</name>
<dbReference type="EMBL" id="AP024237">
    <property type="protein sequence ID" value="BCO37414.1"/>
    <property type="molecule type" value="Genomic_DNA"/>
</dbReference>
<evidence type="ECO:0000256" key="5">
    <source>
        <dbReference type="ARBA" id="ARBA00023136"/>
    </source>
</evidence>
<proteinExistence type="predicted"/>
<evidence type="ECO:0000256" key="3">
    <source>
        <dbReference type="ARBA" id="ARBA00022692"/>
    </source>
</evidence>
<keyword evidence="7" id="KW-1185">Reference proteome</keyword>
<accession>A0A2G8B8G6</accession>
<dbReference type="AlphaFoldDB" id="A0A2G8B8G6"/>
<dbReference type="PANTHER" id="PTHR30213">
    <property type="entry name" value="INNER MEMBRANE PROTEIN YHJD"/>
    <property type="match status" value="1"/>
</dbReference>